<proteinExistence type="predicted"/>
<comment type="caution">
    <text evidence="1">The sequence shown here is derived from an EMBL/GenBank/DDBJ whole genome shotgun (WGS) entry which is preliminary data.</text>
</comment>
<dbReference type="InterPro" id="IPR036291">
    <property type="entry name" value="NAD(P)-bd_dom_sf"/>
</dbReference>
<name>A0ABT9ZL91_9BACI</name>
<evidence type="ECO:0000313" key="1">
    <source>
        <dbReference type="EMBL" id="MDQ0232293.1"/>
    </source>
</evidence>
<protein>
    <submittedName>
        <fullName evidence="1">Nucleoside-diphosphate-sugar epimerase</fullName>
    </submittedName>
</protein>
<accession>A0ABT9ZL91</accession>
<organism evidence="1 2">
    <name type="scientific">Metabacillus malikii</name>
    <dbReference type="NCBI Taxonomy" id="1504265"/>
    <lineage>
        <taxon>Bacteria</taxon>
        <taxon>Bacillati</taxon>
        <taxon>Bacillota</taxon>
        <taxon>Bacilli</taxon>
        <taxon>Bacillales</taxon>
        <taxon>Bacillaceae</taxon>
        <taxon>Metabacillus</taxon>
    </lineage>
</organism>
<keyword evidence="2" id="KW-1185">Reference proteome</keyword>
<dbReference type="RefSeq" id="WP_307344296.1">
    <property type="nucleotide sequence ID" value="NZ_JAUSUD010000019.1"/>
</dbReference>
<dbReference type="SUPFAM" id="SSF51735">
    <property type="entry name" value="NAD(P)-binding Rossmann-fold domains"/>
    <property type="match status" value="1"/>
</dbReference>
<dbReference type="Proteomes" id="UP001234495">
    <property type="component" value="Unassembled WGS sequence"/>
</dbReference>
<dbReference type="EMBL" id="JAUSUD010000019">
    <property type="protein sequence ID" value="MDQ0232293.1"/>
    <property type="molecule type" value="Genomic_DNA"/>
</dbReference>
<sequence length="252" mass="29397">MIKEVVVFGAQTFIGFSLCERLTEEGIHVNAVLLKSNDDWRRKLLEERLMMVGRNALFKVTCIEEITEDDSFDYLIYCSENGDDLSVLETDKDLCKRAAQLVDSKNVAAYYFSNFSNNDIHMKHSFAIEKHLLLSNRNWSIIKLPMLYGPFQPSPDIKQYLDSNDESMLYIEDAVRECYQLLKGNQFPGKVIFLSSKQSEQLIDDKLEEMKQFPLYDVIETIYVENLTDLTEGKKKVEEYFESYRQILSLKK</sequence>
<evidence type="ECO:0000313" key="2">
    <source>
        <dbReference type="Proteomes" id="UP001234495"/>
    </source>
</evidence>
<gene>
    <name evidence="1" type="ORF">J2S19_003580</name>
</gene>
<reference evidence="1 2" key="1">
    <citation type="submission" date="2023-07" db="EMBL/GenBank/DDBJ databases">
        <title>Genomic Encyclopedia of Type Strains, Phase IV (KMG-IV): sequencing the most valuable type-strain genomes for metagenomic binning, comparative biology and taxonomic classification.</title>
        <authorList>
            <person name="Goeker M."/>
        </authorList>
    </citation>
    <scope>NUCLEOTIDE SEQUENCE [LARGE SCALE GENOMIC DNA]</scope>
    <source>
        <strain evidence="1 2">DSM 29005</strain>
    </source>
</reference>
<dbReference type="Gene3D" id="3.40.50.720">
    <property type="entry name" value="NAD(P)-binding Rossmann-like Domain"/>
    <property type="match status" value="1"/>
</dbReference>